<gene>
    <name evidence="6" type="ORF">D187_005753</name>
</gene>
<proteinExistence type="inferred from homology"/>
<evidence type="ECO:0000259" key="5">
    <source>
        <dbReference type="Pfam" id="PF06441"/>
    </source>
</evidence>
<feature type="active site" description="Proton acceptor" evidence="4">
    <location>
        <position position="385"/>
    </location>
</feature>
<dbReference type="GO" id="GO:0097176">
    <property type="term" value="P:epoxide metabolic process"/>
    <property type="evidence" value="ECO:0007669"/>
    <property type="project" value="TreeGrafter"/>
</dbReference>
<dbReference type="EMBL" id="ANAH02000005">
    <property type="protein sequence ID" value="EPX63347.1"/>
    <property type="molecule type" value="Genomic_DNA"/>
</dbReference>
<comment type="similarity">
    <text evidence="1">Belongs to the peptidase S33 family.</text>
</comment>
<dbReference type="InterPro" id="IPR029058">
    <property type="entry name" value="AB_hydrolase_fold"/>
</dbReference>
<reference evidence="6" key="1">
    <citation type="submission" date="2013-05" db="EMBL/GenBank/DDBJ databases">
        <title>Genome assembly of Cystobacter fuscus DSM 2262.</title>
        <authorList>
            <person name="Sharma G."/>
            <person name="Khatri I."/>
            <person name="Kaur C."/>
            <person name="Mayilraj S."/>
            <person name="Subramanian S."/>
        </authorList>
    </citation>
    <scope>NUCLEOTIDE SEQUENCE [LARGE SCALE GENOMIC DNA]</scope>
    <source>
        <strain evidence="6">DSM 2262</strain>
    </source>
</reference>
<dbReference type="PANTHER" id="PTHR21661">
    <property type="entry name" value="EPOXIDE HYDROLASE 1-RELATED"/>
    <property type="match status" value="1"/>
</dbReference>
<dbReference type="Proteomes" id="UP000011682">
    <property type="component" value="Unassembled WGS sequence"/>
</dbReference>
<evidence type="ECO:0000256" key="1">
    <source>
        <dbReference type="ARBA" id="ARBA00010088"/>
    </source>
</evidence>
<protein>
    <submittedName>
        <fullName evidence="6">Epoxide hydrolase</fullName>
    </submittedName>
</protein>
<dbReference type="GO" id="GO:0004301">
    <property type="term" value="F:epoxide hydrolase activity"/>
    <property type="evidence" value="ECO:0007669"/>
    <property type="project" value="TreeGrafter"/>
</dbReference>
<feature type="domain" description="Epoxide hydrolase N-terminal" evidence="5">
    <location>
        <begin position="8"/>
        <end position="109"/>
    </location>
</feature>
<dbReference type="PRINTS" id="PR00412">
    <property type="entry name" value="EPOXHYDRLASE"/>
</dbReference>
<keyword evidence="7" id="KW-1185">Reference proteome</keyword>
<accession>S9PLI8</accession>
<dbReference type="eggNOG" id="COG0596">
    <property type="taxonomic scope" value="Bacteria"/>
</dbReference>
<keyword evidence="3 6" id="KW-0378">Hydrolase</keyword>
<comment type="caution">
    <text evidence="6">The sequence shown here is derived from an EMBL/GenBank/DDBJ whole genome shotgun (WGS) entry which is preliminary data.</text>
</comment>
<dbReference type="PANTHER" id="PTHR21661:SF35">
    <property type="entry name" value="EPOXIDE HYDROLASE"/>
    <property type="match status" value="1"/>
</dbReference>
<evidence type="ECO:0000256" key="4">
    <source>
        <dbReference type="PIRSR" id="PIRSR001112-1"/>
    </source>
</evidence>
<dbReference type="PIRSF" id="PIRSF001112">
    <property type="entry name" value="Epoxide_hydrolase"/>
    <property type="match status" value="1"/>
</dbReference>
<dbReference type="Pfam" id="PF06441">
    <property type="entry name" value="EHN"/>
    <property type="match status" value="1"/>
</dbReference>
<evidence type="ECO:0000256" key="3">
    <source>
        <dbReference type="ARBA" id="ARBA00022801"/>
    </source>
</evidence>
<dbReference type="SUPFAM" id="SSF53474">
    <property type="entry name" value="alpha/beta-Hydrolases"/>
    <property type="match status" value="1"/>
</dbReference>
<dbReference type="InterPro" id="IPR010497">
    <property type="entry name" value="Epoxide_hydro_N"/>
</dbReference>
<dbReference type="RefSeq" id="WP_002627360.1">
    <property type="nucleotide sequence ID" value="NZ_ANAH02000005.1"/>
</dbReference>
<dbReference type="InterPro" id="IPR000639">
    <property type="entry name" value="Epox_hydrolase-like"/>
</dbReference>
<evidence type="ECO:0000313" key="7">
    <source>
        <dbReference type="Proteomes" id="UP000011682"/>
    </source>
</evidence>
<name>S9PLI8_CYSF2</name>
<organism evidence="6 7">
    <name type="scientific">Cystobacter fuscus (strain ATCC 25194 / DSM 2262 / NBRC 100088 / M29)</name>
    <dbReference type="NCBI Taxonomy" id="1242864"/>
    <lineage>
        <taxon>Bacteria</taxon>
        <taxon>Pseudomonadati</taxon>
        <taxon>Myxococcota</taxon>
        <taxon>Myxococcia</taxon>
        <taxon>Myxococcales</taxon>
        <taxon>Cystobacterineae</taxon>
        <taxon>Archangiaceae</taxon>
        <taxon>Cystobacter</taxon>
    </lineage>
</organism>
<feature type="active site" description="Nucleophile" evidence="4">
    <location>
        <position position="181"/>
    </location>
</feature>
<feature type="active site" description="Proton donor" evidence="4">
    <location>
        <position position="318"/>
    </location>
</feature>
<dbReference type="InterPro" id="IPR016292">
    <property type="entry name" value="Epoxide_hydrolase"/>
</dbReference>
<evidence type="ECO:0000256" key="2">
    <source>
        <dbReference type="ARBA" id="ARBA00022797"/>
    </source>
</evidence>
<keyword evidence="2" id="KW-0058">Aromatic hydrocarbons catabolism</keyword>
<sequence>MRSLEDFRFRIDVGDEVLSDLRQRLSNTRFAPDLDNDDMKYGLSTAYLKPFIEHWRDRFDWRTAEAAMNGFNQYRVEIDGTPVHFIYEKGRGPSPTPILLLHGWPWTFWMWRDVIRPLSDPASFGGDPRHSFDVIVPSLPGFGFSAPVGRGDLNHWKMADLFHTLMTRYLGYERYAASGGDYGALISSQLGHKYASSLFGIHLGHDLIPAYFMDDERPWDLTGGQRIPSGTPEPLRQAILRFQDTLVSHVAVHMLDGQTITHGLNDSPAGLLAWLLKRWHSWTDHHVELEDRFSKDEVLTHATIYWVTQTIGSSIRAYKNANLYKWKPSHDRRPQIETPAGFTFLLSESYPPGATKENRVEMFRSGPTSNWFNPVNIKVHERGGHFGPWENPGAYIEDIRETFAIIRGR</sequence>
<dbReference type="Gene3D" id="3.40.50.1820">
    <property type="entry name" value="alpha/beta hydrolase"/>
    <property type="match status" value="1"/>
</dbReference>
<evidence type="ECO:0000313" key="6">
    <source>
        <dbReference type="EMBL" id="EPX63347.1"/>
    </source>
</evidence>
<dbReference type="AlphaFoldDB" id="S9PLI8"/>